<dbReference type="FunFam" id="2.160.20.10:FF:000002">
    <property type="entry name" value="Endopolygalacturonase D"/>
    <property type="match status" value="1"/>
</dbReference>
<evidence type="ECO:0000256" key="8">
    <source>
        <dbReference type="ARBA" id="ARBA00023157"/>
    </source>
</evidence>
<evidence type="ECO:0000256" key="11">
    <source>
        <dbReference type="ARBA" id="ARBA00034074"/>
    </source>
</evidence>
<keyword evidence="10" id="KW-0961">Cell wall biogenesis/degradation</keyword>
<evidence type="ECO:0000313" key="15">
    <source>
        <dbReference type="EMBL" id="KAF2675023.1"/>
    </source>
</evidence>
<dbReference type="InterPro" id="IPR050434">
    <property type="entry name" value="Glycosyl_hydrlase_28"/>
</dbReference>
<reference evidence="15" key="1">
    <citation type="journal article" date="2020" name="Stud. Mycol.">
        <title>101 Dothideomycetes genomes: a test case for predicting lifestyles and emergence of pathogens.</title>
        <authorList>
            <person name="Haridas S."/>
            <person name="Albert R."/>
            <person name="Binder M."/>
            <person name="Bloem J."/>
            <person name="Labutti K."/>
            <person name="Salamov A."/>
            <person name="Andreopoulos B."/>
            <person name="Baker S."/>
            <person name="Barry K."/>
            <person name="Bills G."/>
            <person name="Bluhm B."/>
            <person name="Cannon C."/>
            <person name="Castanera R."/>
            <person name="Culley D."/>
            <person name="Daum C."/>
            <person name="Ezra D."/>
            <person name="Gonzalez J."/>
            <person name="Henrissat B."/>
            <person name="Kuo A."/>
            <person name="Liang C."/>
            <person name="Lipzen A."/>
            <person name="Lutzoni F."/>
            <person name="Magnuson J."/>
            <person name="Mondo S."/>
            <person name="Nolan M."/>
            <person name="Ohm R."/>
            <person name="Pangilinan J."/>
            <person name="Park H.-J."/>
            <person name="Ramirez L."/>
            <person name="Alfaro M."/>
            <person name="Sun H."/>
            <person name="Tritt A."/>
            <person name="Yoshinaga Y."/>
            <person name="Zwiers L.-H."/>
            <person name="Turgeon B."/>
            <person name="Goodwin S."/>
            <person name="Spatafora J."/>
            <person name="Crous P."/>
            <person name="Grigoriev I."/>
        </authorList>
    </citation>
    <scope>NUCLEOTIDE SEQUENCE</scope>
    <source>
        <strain evidence="15">CBS 115976</strain>
    </source>
</reference>
<dbReference type="EMBL" id="MU004230">
    <property type="protein sequence ID" value="KAF2675023.1"/>
    <property type="molecule type" value="Genomic_DNA"/>
</dbReference>
<comment type="subcellular location">
    <subcellularLocation>
        <location evidence="1">Secreted</location>
    </subcellularLocation>
</comment>
<keyword evidence="8" id="KW-1015">Disulfide bond</keyword>
<keyword evidence="16" id="KW-1185">Reference proteome</keyword>
<evidence type="ECO:0000256" key="5">
    <source>
        <dbReference type="ARBA" id="ARBA00022729"/>
    </source>
</evidence>
<evidence type="ECO:0000256" key="4">
    <source>
        <dbReference type="ARBA" id="ARBA00022525"/>
    </source>
</evidence>
<keyword evidence="5 14" id="KW-0732">Signal</keyword>
<sequence length="370" mass="37906">MVSGSLSKAAVLLAAISGVTAQGGCTVTSYSALKGAIASCTSITIGDLEVPRNEALDLSLKSGTTVTFTGKVNFAPTPKPGRTKQLVTITGSNIKIRGTTGHVINGNGQAYWDGVGGNSGKTIDKPKFFRLKLSNSEISNLHVKNVPVHVFSISGCSHLTLDGIRIDNSAGDAKTSGGKSLGHNTDAFDVGESNDITISNAWVHNQDDCLAINSGTNIKFLNGTCIGGHGLSIGSVGGRNNNVVKGVQIRNSKISKSENGVRIKTKAGEGKGSVSNVEYSNIVLDGITKRGIVIQQDYENGGPTGKPGPEIHISDLTLSGITGRVDGKAKAIYVLCASGGCSNWKWSGINISGGGSSCSGAPAGASAFCK</sequence>
<dbReference type="EC" id="3.2.1.15" evidence="3"/>
<dbReference type="GO" id="GO:0004650">
    <property type="term" value="F:polygalacturonase activity"/>
    <property type="evidence" value="ECO:0007669"/>
    <property type="project" value="UniProtKB-EC"/>
</dbReference>
<evidence type="ECO:0000256" key="2">
    <source>
        <dbReference type="ARBA" id="ARBA00008834"/>
    </source>
</evidence>
<dbReference type="GO" id="GO:0005576">
    <property type="term" value="C:extracellular region"/>
    <property type="evidence" value="ECO:0007669"/>
    <property type="project" value="UniProtKB-SubCell"/>
</dbReference>
<dbReference type="InterPro" id="IPR011050">
    <property type="entry name" value="Pectin_lyase_fold/virulence"/>
</dbReference>
<dbReference type="SMART" id="SM00710">
    <property type="entry name" value="PbH1"/>
    <property type="match status" value="5"/>
</dbReference>
<feature type="active site" evidence="12">
    <location>
        <position position="229"/>
    </location>
</feature>
<keyword evidence="9 13" id="KW-0326">Glycosidase</keyword>
<dbReference type="Pfam" id="PF00295">
    <property type="entry name" value="Glyco_hydro_28"/>
    <property type="match status" value="1"/>
</dbReference>
<evidence type="ECO:0000256" key="13">
    <source>
        <dbReference type="RuleBase" id="RU361169"/>
    </source>
</evidence>
<keyword evidence="7 13" id="KW-0378">Hydrolase</keyword>
<organism evidence="15 16">
    <name type="scientific">Microthyrium microscopicum</name>
    <dbReference type="NCBI Taxonomy" id="703497"/>
    <lineage>
        <taxon>Eukaryota</taxon>
        <taxon>Fungi</taxon>
        <taxon>Dikarya</taxon>
        <taxon>Ascomycota</taxon>
        <taxon>Pezizomycotina</taxon>
        <taxon>Dothideomycetes</taxon>
        <taxon>Dothideomycetes incertae sedis</taxon>
        <taxon>Microthyriales</taxon>
        <taxon>Microthyriaceae</taxon>
        <taxon>Microthyrium</taxon>
    </lineage>
</organism>
<evidence type="ECO:0000256" key="7">
    <source>
        <dbReference type="ARBA" id="ARBA00022801"/>
    </source>
</evidence>
<dbReference type="SUPFAM" id="SSF51126">
    <property type="entry name" value="Pectin lyase-like"/>
    <property type="match status" value="1"/>
</dbReference>
<dbReference type="PANTHER" id="PTHR31884">
    <property type="entry name" value="POLYGALACTURONASE"/>
    <property type="match status" value="1"/>
</dbReference>
<keyword evidence="6" id="KW-0677">Repeat</keyword>
<accession>A0A6A6UU67</accession>
<proteinExistence type="inferred from homology"/>
<evidence type="ECO:0000256" key="6">
    <source>
        <dbReference type="ARBA" id="ARBA00022737"/>
    </source>
</evidence>
<dbReference type="OrthoDB" id="1546079at2759"/>
<keyword evidence="4" id="KW-0964">Secreted</keyword>
<evidence type="ECO:0000256" key="10">
    <source>
        <dbReference type="ARBA" id="ARBA00023316"/>
    </source>
</evidence>
<dbReference type="GO" id="GO:0045490">
    <property type="term" value="P:pectin catabolic process"/>
    <property type="evidence" value="ECO:0007669"/>
    <property type="project" value="TreeGrafter"/>
</dbReference>
<comment type="similarity">
    <text evidence="2 13">Belongs to the glycosyl hydrolase 28 family.</text>
</comment>
<dbReference type="AlphaFoldDB" id="A0A6A6UU67"/>
<dbReference type="PANTHER" id="PTHR31884:SF1">
    <property type="entry name" value="POLYGALACTURONASE"/>
    <property type="match status" value="1"/>
</dbReference>
<evidence type="ECO:0000256" key="14">
    <source>
        <dbReference type="SAM" id="SignalP"/>
    </source>
</evidence>
<evidence type="ECO:0000256" key="3">
    <source>
        <dbReference type="ARBA" id="ARBA00012736"/>
    </source>
</evidence>
<name>A0A6A6UU67_9PEZI</name>
<dbReference type="GO" id="GO:0071555">
    <property type="term" value="P:cell wall organization"/>
    <property type="evidence" value="ECO:0007669"/>
    <property type="project" value="UniProtKB-KW"/>
</dbReference>
<feature type="signal peptide" evidence="14">
    <location>
        <begin position="1"/>
        <end position="21"/>
    </location>
</feature>
<evidence type="ECO:0000256" key="9">
    <source>
        <dbReference type="ARBA" id="ARBA00023295"/>
    </source>
</evidence>
<dbReference type="Gene3D" id="2.160.20.10">
    <property type="entry name" value="Single-stranded right-handed beta-helix, Pectin lyase-like"/>
    <property type="match status" value="1"/>
</dbReference>
<dbReference type="InterPro" id="IPR012334">
    <property type="entry name" value="Pectin_lyas_fold"/>
</dbReference>
<evidence type="ECO:0000313" key="16">
    <source>
        <dbReference type="Proteomes" id="UP000799302"/>
    </source>
</evidence>
<protein>
    <recommendedName>
        <fullName evidence="3">endo-polygalacturonase</fullName>
        <ecNumber evidence="3">3.2.1.15</ecNumber>
    </recommendedName>
</protein>
<dbReference type="InterPro" id="IPR006626">
    <property type="entry name" value="PbH1"/>
</dbReference>
<feature type="chain" id="PRO_5025361195" description="endo-polygalacturonase" evidence="14">
    <location>
        <begin position="22"/>
        <end position="370"/>
    </location>
</feature>
<dbReference type="InterPro" id="IPR000743">
    <property type="entry name" value="Glyco_hydro_28"/>
</dbReference>
<evidence type="ECO:0000256" key="12">
    <source>
        <dbReference type="PROSITE-ProRule" id="PRU10052"/>
    </source>
</evidence>
<dbReference type="Proteomes" id="UP000799302">
    <property type="component" value="Unassembled WGS sequence"/>
</dbReference>
<comment type="catalytic activity">
    <reaction evidence="11">
        <text>(1,4-alpha-D-galacturonosyl)n+m + H2O = (1,4-alpha-D-galacturonosyl)n + (1,4-alpha-D-galacturonosyl)m.</text>
        <dbReference type="EC" id="3.2.1.15"/>
    </reaction>
</comment>
<gene>
    <name evidence="15" type="ORF">BT63DRAFT_26787</name>
</gene>
<evidence type="ECO:0000256" key="1">
    <source>
        <dbReference type="ARBA" id="ARBA00004613"/>
    </source>
</evidence>
<dbReference type="PROSITE" id="PS00502">
    <property type="entry name" value="POLYGALACTURONASE"/>
    <property type="match status" value="1"/>
</dbReference>